<feature type="region of interest" description="Disordered" evidence="2">
    <location>
        <begin position="941"/>
        <end position="960"/>
    </location>
</feature>
<feature type="coiled-coil region" evidence="1">
    <location>
        <begin position="635"/>
        <end position="662"/>
    </location>
</feature>
<evidence type="ECO:0000256" key="1">
    <source>
        <dbReference type="SAM" id="Coils"/>
    </source>
</evidence>
<protein>
    <submittedName>
        <fullName evidence="3">Uncharacterized protein</fullName>
    </submittedName>
</protein>
<dbReference type="OrthoDB" id="303416at2759"/>
<dbReference type="EMBL" id="CAJJDP010000032">
    <property type="protein sequence ID" value="CAD8156426.1"/>
    <property type="molecule type" value="Genomic_DNA"/>
</dbReference>
<organism evidence="3 4">
    <name type="scientific">Paramecium octaurelia</name>
    <dbReference type="NCBI Taxonomy" id="43137"/>
    <lineage>
        <taxon>Eukaryota</taxon>
        <taxon>Sar</taxon>
        <taxon>Alveolata</taxon>
        <taxon>Ciliophora</taxon>
        <taxon>Intramacronucleata</taxon>
        <taxon>Oligohymenophorea</taxon>
        <taxon>Peniculida</taxon>
        <taxon>Parameciidae</taxon>
        <taxon>Paramecium</taxon>
    </lineage>
</organism>
<dbReference type="AlphaFoldDB" id="A0A8S1U0S6"/>
<dbReference type="Proteomes" id="UP000683925">
    <property type="component" value="Unassembled WGS sequence"/>
</dbReference>
<sequence length="960" mass="111519">MKSQLQRSSYGELSSIRSYPTEKLNTQSDSELVEVDMDKLNFHSFYQPSDPIQSQSNQVEGELFIRDFIKRVIAKVSKKITENEQIKMLPLIGYQSSIDRMSHPIQQYFRQHEDPTLDYLTGGLQEDEEPVRFQQEQWLVQKVLSIPAKILEVEQQSTNSNRQSLTAQTFKRSRVLIQDQAQMNNQKNVKEKEKLPGIVDLNDPLDISLTEELLRAQKERDYKIMQDLKEQERRRKQKELEEQQLKYELISKDKKSKSYTYDYDGKLISVTTLKGHKFPPTAATLGSKFEDGQTKINMFNKRKTFFQSQGSQIKRKQDDEKEKDTKEQIKFQSIAPLVNENMHLQSGVLIIQEGRIREGPRDQPINLDKMSDPALRMVRNEYLSLTQQINASHNQSSAQLVKAEEAQVKEFSNDQDKKQILNRIRRLSQPSITSDGNINELVEVDMDKLNFHSYYLASDPIQLQQTQVEGELYIRDFIKKLIAIVSKKITENEQIKMLPIIGYQSSIDRMSHPIQQYFRQHEDPTFDYLTGGLQEDEEPVRFQQEQWLVQKINSIPAKILEAEQQSTNSNRQSLTAQTFMRSRVQIQDQAQLNNQKNVKDKEKLPGIVDLNDPLDISATEELLRAQKERDYKIKQDLKEQERKRKQKELEEQQLKYDLISKDKKSKLYTYDYDGKLISVVTLKGHKFPPTAATLGSKFEDGQTKLSMFNKRKTFFQNSGSQIRKKQEDEKDKDTKEQIKFQSLAPLVNENMHLQQGVLMIQEGRVREGPKDQPISLEKMSDPALRMVRNEYLSLTQQINASHNQSSAQLVKAEDAQIKDFTNDHDQKQILNRIRRLSQPSITSDGNIKINSMQIYEQVAQVIFDEKEQFPISFAKPNNNNTKDMRMMRSPTDQYNISLYKNTAWGKEVPSTQSNTTKLKGNKASAKDILSTVGIVVKRTRERRGNSETTHLPKMKNISQI</sequence>
<name>A0A8S1U0S6_PAROT</name>
<gene>
    <name evidence="3" type="ORF">POCTA_138.1.T0320099</name>
</gene>
<feature type="coiled-coil region" evidence="1">
    <location>
        <begin position="215"/>
        <end position="253"/>
    </location>
</feature>
<keyword evidence="1" id="KW-0175">Coiled coil</keyword>
<feature type="region of interest" description="Disordered" evidence="2">
    <location>
        <begin position="1"/>
        <end position="28"/>
    </location>
</feature>
<keyword evidence="4" id="KW-1185">Reference proteome</keyword>
<proteinExistence type="predicted"/>
<accession>A0A8S1U0S6</accession>
<reference evidence="3" key="1">
    <citation type="submission" date="2021-01" db="EMBL/GenBank/DDBJ databases">
        <authorList>
            <consortium name="Genoscope - CEA"/>
            <person name="William W."/>
        </authorList>
    </citation>
    <scope>NUCLEOTIDE SEQUENCE</scope>
</reference>
<evidence type="ECO:0000256" key="2">
    <source>
        <dbReference type="SAM" id="MobiDB-lite"/>
    </source>
</evidence>
<evidence type="ECO:0000313" key="4">
    <source>
        <dbReference type="Proteomes" id="UP000683925"/>
    </source>
</evidence>
<evidence type="ECO:0000313" key="3">
    <source>
        <dbReference type="EMBL" id="CAD8156426.1"/>
    </source>
</evidence>
<comment type="caution">
    <text evidence="3">The sequence shown here is derived from an EMBL/GenBank/DDBJ whole genome shotgun (WGS) entry which is preliminary data.</text>
</comment>